<keyword evidence="4 9" id="KW-0812">Transmembrane</keyword>
<feature type="transmembrane region" description="Helical" evidence="9">
    <location>
        <begin position="317"/>
        <end position="337"/>
    </location>
</feature>
<evidence type="ECO:0000256" key="8">
    <source>
        <dbReference type="ARBA" id="ARBA00023136"/>
    </source>
</evidence>
<evidence type="ECO:0000313" key="12">
    <source>
        <dbReference type="Proteomes" id="UP000232323"/>
    </source>
</evidence>
<dbReference type="GO" id="GO:0047493">
    <property type="term" value="F:ceramide cholinephosphotransferase activity"/>
    <property type="evidence" value="ECO:0007669"/>
    <property type="project" value="TreeGrafter"/>
</dbReference>
<evidence type="ECO:0000259" key="10">
    <source>
        <dbReference type="Pfam" id="PF14360"/>
    </source>
</evidence>
<evidence type="ECO:0000256" key="3">
    <source>
        <dbReference type="ARBA" id="ARBA00022679"/>
    </source>
</evidence>
<comment type="caution">
    <text evidence="11">The sequence shown here is derived from an EMBL/GenBank/DDBJ whole genome shotgun (WGS) entry which is preliminary data.</text>
</comment>
<keyword evidence="5" id="KW-0746">Sphingolipid metabolism</keyword>
<evidence type="ECO:0000256" key="2">
    <source>
        <dbReference type="ARBA" id="ARBA00005441"/>
    </source>
</evidence>
<feature type="transmembrane region" description="Helical" evidence="9">
    <location>
        <begin position="124"/>
        <end position="143"/>
    </location>
</feature>
<evidence type="ECO:0000256" key="5">
    <source>
        <dbReference type="ARBA" id="ARBA00022919"/>
    </source>
</evidence>
<dbReference type="OrthoDB" id="422827at2759"/>
<dbReference type="Pfam" id="PF14360">
    <property type="entry name" value="PAP2_C"/>
    <property type="match status" value="1"/>
</dbReference>
<sequence length="339" mass="37311">MASDMNATGLALFILCSLLTSTIFPSLPDLLLRSIILSGAVLLLLGLLKFKRWGDETKYIPRFVVCFSLAMAELSIENCMVWLVSATDKRKYDNVPGLQDNLRLAIEMTYPTYPLLYRLAAARLADALTFLVALLALAFSVLWDQVPYSGFGIMSRVMATMAASRSLRVACFMSTVLPNPHPGCYQLRFPPVPDTVWETVMAGYTTIRGFGGCNDLLFSGHAAFWVLAPLAHFTYYRTRSKGSKGHSLIKASNSLLWAFLVQACLHDVVGGHHYSVDMILAVVVTWACWSWLHWVYDPVSEKLSPRNNLAPADARNPLAFMLIAVGLVAAGVIVIGGRA</sequence>
<keyword evidence="7" id="KW-0443">Lipid metabolism</keyword>
<dbReference type="GO" id="GO:0005789">
    <property type="term" value="C:endoplasmic reticulum membrane"/>
    <property type="evidence" value="ECO:0007669"/>
    <property type="project" value="TreeGrafter"/>
</dbReference>
<dbReference type="GO" id="GO:0033188">
    <property type="term" value="F:sphingomyelin synthase activity"/>
    <property type="evidence" value="ECO:0007669"/>
    <property type="project" value="TreeGrafter"/>
</dbReference>
<feature type="transmembrane region" description="Helical" evidence="9">
    <location>
        <begin position="30"/>
        <end position="48"/>
    </location>
</feature>
<evidence type="ECO:0000313" key="11">
    <source>
        <dbReference type="EMBL" id="GAX85052.1"/>
    </source>
</evidence>
<keyword evidence="3" id="KW-0808">Transferase</keyword>
<dbReference type="Proteomes" id="UP000232323">
    <property type="component" value="Unassembled WGS sequence"/>
</dbReference>
<dbReference type="GO" id="GO:0000139">
    <property type="term" value="C:Golgi membrane"/>
    <property type="evidence" value="ECO:0007669"/>
    <property type="project" value="TreeGrafter"/>
</dbReference>
<dbReference type="EMBL" id="BEGY01000147">
    <property type="protein sequence ID" value="GAX85052.1"/>
    <property type="molecule type" value="Genomic_DNA"/>
</dbReference>
<keyword evidence="8 9" id="KW-0472">Membrane</keyword>
<dbReference type="PANTHER" id="PTHR21290">
    <property type="entry name" value="SPHINGOMYELIN SYNTHETASE"/>
    <property type="match status" value="1"/>
</dbReference>
<gene>
    <name evidence="11" type="ORF">CEUSTIGMA_g12472.t1</name>
</gene>
<proteinExistence type="inferred from homology"/>
<comment type="similarity">
    <text evidence="2">Belongs to the sphingomyelin synthase family.</text>
</comment>
<name>A0A250XQ45_9CHLO</name>
<dbReference type="AlphaFoldDB" id="A0A250XQ45"/>
<protein>
    <recommendedName>
        <fullName evidence="10">Sphingomyelin synthase-like domain-containing protein</fullName>
    </recommendedName>
</protein>
<dbReference type="GO" id="GO:0046513">
    <property type="term" value="P:ceramide biosynthetic process"/>
    <property type="evidence" value="ECO:0007669"/>
    <property type="project" value="TreeGrafter"/>
</dbReference>
<accession>A0A250XQ45</accession>
<evidence type="ECO:0000256" key="7">
    <source>
        <dbReference type="ARBA" id="ARBA00023098"/>
    </source>
</evidence>
<evidence type="ECO:0000256" key="6">
    <source>
        <dbReference type="ARBA" id="ARBA00022989"/>
    </source>
</evidence>
<reference evidence="11 12" key="1">
    <citation type="submission" date="2017-08" db="EMBL/GenBank/DDBJ databases">
        <title>Acidophilic green algal genome provides insights into adaptation to an acidic environment.</title>
        <authorList>
            <person name="Hirooka S."/>
            <person name="Hirose Y."/>
            <person name="Kanesaki Y."/>
            <person name="Higuchi S."/>
            <person name="Fujiwara T."/>
            <person name="Onuma R."/>
            <person name="Era A."/>
            <person name="Ohbayashi R."/>
            <person name="Uzuka A."/>
            <person name="Nozaki H."/>
            <person name="Yoshikawa H."/>
            <person name="Miyagishima S.Y."/>
        </authorList>
    </citation>
    <scope>NUCLEOTIDE SEQUENCE [LARGE SCALE GENOMIC DNA]</scope>
    <source>
        <strain evidence="11 12">NIES-2499</strain>
    </source>
</reference>
<evidence type="ECO:0000256" key="1">
    <source>
        <dbReference type="ARBA" id="ARBA00004141"/>
    </source>
</evidence>
<organism evidence="11 12">
    <name type="scientific">Chlamydomonas eustigma</name>
    <dbReference type="NCBI Taxonomy" id="1157962"/>
    <lineage>
        <taxon>Eukaryota</taxon>
        <taxon>Viridiplantae</taxon>
        <taxon>Chlorophyta</taxon>
        <taxon>core chlorophytes</taxon>
        <taxon>Chlorophyceae</taxon>
        <taxon>CS clade</taxon>
        <taxon>Chlamydomonadales</taxon>
        <taxon>Chlamydomonadaceae</taxon>
        <taxon>Chlamydomonas</taxon>
    </lineage>
</organism>
<evidence type="ECO:0000256" key="9">
    <source>
        <dbReference type="SAM" id="Phobius"/>
    </source>
</evidence>
<dbReference type="GO" id="GO:0005886">
    <property type="term" value="C:plasma membrane"/>
    <property type="evidence" value="ECO:0007669"/>
    <property type="project" value="TreeGrafter"/>
</dbReference>
<feature type="domain" description="Sphingomyelin synthase-like" evidence="10">
    <location>
        <begin position="212"/>
        <end position="292"/>
    </location>
</feature>
<evidence type="ECO:0000256" key="4">
    <source>
        <dbReference type="ARBA" id="ARBA00022692"/>
    </source>
</evidence>
<dbReference type="STRING" id="1157962.A0A250XQ45"/>
<dbReference type="InterPro" id="IPR045221">
    <property type="entry name" value="Sphingomyelin_synth-like"/>
</dbReference>
<feature type="transmembrane region" description="Helical" evidence="9">
    <location>
        <begin position="278"/>
        <end position="296"/>
    </location>
</feature>
<comment type="subcellular location">
    <subcellularLocation>
        <location evidence="1">Membrane</location>
        <topology evidence="1">Multi-pass membrane protein</topology>
    </subcellularLocation>
</comment>
<dbReference type="PANTHER" id="PTHR21290:SF25">
    <property type="entry name" value="SPHINGOMYELIN SYNTHASE-RELATED PROTEIN 1"/>
    <property type="match status" value="1"/>
</dbReference>
<dbReference type="InterPro" id="IPR025749">
    <property type="entry name" value="Sphingomyelin_synth-like_dom"/>
</dbReference>
<keyword evidence="12" id="KW-1185">Reference proteome</keyword>
<keyword evidence="6 9" id="KW-1133">Transmembrane helix</keyword>